<evidence type="ECO:0000313" key="1">
    <source>
        <dbReference type="EMBL" id="CDW50831.1"/>
    </source>
</evidence>
<organism evidence="1">
    <name type="scientific">Lepeophtheirus salmonis</name>
    <name type="common">Salmon louse</name>
    <name type="synonym">Caligus salmonis</name>
    <dbReference type="NCBI Taxonomy" id="72036"/>
    <lineage>
        <taxon>Eukaryota</taxon>
        <taxon>Metazoa</taxon>
        <taxon>Ecdysozoa</taxon>
        <taxon>Arthropoda</taxon>
        <taxon>Crustacea</taxon>
        <taxon>Multicrustacea</taxon>
        <taxon>Hexanauplia</taxon>
        <taxon>Copepoda</taxon>
        <taxon>Siphonostomatoida</taxon>
        <taxon>Caligidae</taxon>
        <taxon>Lepeophtheirus</taxon>
    </lineage>
</organism>
<reference evidence="1" key="1">
    <citation type="submission" date="2014-05" db="EMBL/GenBank/DDBJ databases">
        <authorList>
            <person name="Chronopoulou M."/>
        </authorList>
    </citation>
    <scope>NUCLEOTIDE SEQUENCE</scope>
    <source>
        <tissue evidence="1">Whole organism</tissue>
    </source>
</reference>
<sequence>FEFIPIQDIKRNQFLNFHHSLFWFHIIVFLHKNNLQISYDSFSFLYS</sequence>
<name>A0A0K2VLG1_LEPSM</name>
<accession>A0A0K2VLG1</accession>
<feature type="non-terminal residue" evidence="1">
    <location>
        <position position="1"/>
    </location>
</feature>
<protein>
    <submittedName>
        <fullName evidence="1">Uncharacterized protein</fullName>
    </submittedName>
</protein>
<dbReference type="EMBL" id="HACA01033470">
    <property type="protein sequence ID" value="CDW50831.1"/>
    <property type="molecule type" value="Transcribed_RNA"/>
</dbReference>
<dbReference type="AlphaFoldDB" id="A0A0K2VLG1"/>
<proteinExistence type="predicted"/>